<name>A0A8J3IPC7_9CHLR</name>
<dbReference type="InterPro" id="IPR026881">
    <property type="entry name" value="WYL_dom"/>
</dbReference>
<dbReference type="RefSeq" id="WP_220203800.1">
    <property type="nucleotide sequence ID" value="NZ_BNJK01000001.1"/>
</dbReference>
<organism evidence="4 5">
    <name type="scientific">Reticulibacter mediterranei</name>
    <dbReference type="NCBI Taxonomy" id="2778369"/>
    <lineage>
        <taxon>Bacteria</taxon>
        <taxon>Bacillati</taxon>
        <taxon>Chloroflexota</taxon>
        <taxon>Ktedonobacteria</taxon>
        <taxon>Ktedonobacterales</taxon>
        <taxon>Reticulibacteraceae</taxon>
        <taxon>Reticulibacter</taxon>
    </lineage>
</organism>
<dbReference type="Gene3D" id="1.10.10.10">
    <property type="entry name" value="Winged helix-like DNA-binding domain superfamily/Winged helix DNA-binding domain"/>
    <property type="match status" value="1"/>
</dbReference>
<dbReference type="PIRSF" id="PIRSF016838">
    <property type="entry name" value="PafC"/>
    <property type="match status" value="1"/>
</dbReference>
<comment type="caution">
    <text evidence="4">The sequence shown here is derived from an EMBL/GenBank/DDBJ whole genome shotgun (WGS) entry which is preliminary data.</text>
</comment>
<dbReference type="Pfam" id="PF08279">
    <property type="entry name" value="HTH_11"/>
    <property type="match status" value="1"/>
</dbReference>
<sequence>MRADRLLSILMMLQIRGQITARELAQRLEVSERTIYRDIEALSTAGVPVYAERGPGGGCILAEGYRTNLTGLTEDEVRTLFMPGIMRPLADLGAEKALDAALLKLLAALPSDHRRDIEHTRQRIYVDTVGWYYVTDVSPYLHILREAVWNDRKVRLVYRKSNGEMSERVVDPLGLVAKAGIWYLVAISHNDLRIFRISRVRQAEVLDEASERPDDFDLEQYWIKVSTELQQWTMYPVKLRVSPTFVPILPQILGEAVHQQIERASQPDEEGWITLTLDFGSFVQARGEILGFGTFAEVLEPVELREAVIQVASGIVEFYKKEKKELKCGSEG</sequence>
<evidence type="ECO:0000313" key="4">
    <source>
        <dbReference type="EMBL" id="GHO92991.1"/>
    </source>
</evidence>
<dbReference type="Pfam" id="PF13280">
    <property type="entry name" value="WYL"/>
    <property type="match status" value="1"/>
</dbReference>
<keyword evidence="5" id="KW-1185">Reference proteome</keyword>
<keyword evidence="2" id="KW-0804">Transcription</keyword>
<reference evidence="4" key="1">
    <citation type="submission" date="2020-10" db="EMBL/GenBank/DDBJ databases">
        <title>Taxonomic study of unclassified bacteria belonging to the class Ktedonobacteria.</title>
        <authorList>
            <person name="Yabe S."/>
            <person name="Wang C.M."/>
            <person name="Zheng Y."/>
            <person name="Sakai Y."/>
            <person name="Cavaletti L."/>
            <person name="Monciardini P."/>
            <person name="Donadio S."/>
        </authorList>
    </citation>
    <scope>NUCLEOTIDE SEQUENCE</scope>
    <source>
        <strain evidence="4">ID150040</strain>
    </source>
</reference>
<proteinExistence type="predicted"/>
<dbReference type="InterPro" id="IPR001034">
    <property type="entry name" value="DeoR_HTH"/>
</dbReference>
<dbReference type="InterPro" id="IPR013196">
    <property type="entry name" value="HTH_11"/>
</dbReference>
<evidence type="ECO:0000313" key="5">
    <source>
        <dbReference type="Proteomes" id="UP000597444"/>
    </source>
</evidence>
<dbReference type="InterPro" id="IPR036388">
    <property type="entry name" value="WH-like_DNA-bd_sf"/>
</dbReference>
<dbReference type="PANTHER" id="PTHR34580">
    <property type="match status" value="1"/>
</dbReference>
<evidence type="ECO:0000256" key="2">
    <source>
        <dbReference type="ARBA" id="ARBA00023163"/>
    </source>
</evidence>
<dbReference type="SMART" id="SM00420">
    <property type="entry name" value="HTH_DEOR"/>
    <property type="match status" value="1"/>
</dbReference>
<dbReference type="SUPFAM" id="SSF46785">
    <property type="entry name" value="Winged helix' DNA-binding domain"/>
    <property type="match status" value="1"/>
</dbReference>
<accession>A0A8J3IPC7</accession>
<dbReference type="GO" id="GO:0003700">
    <property type="term" value="F:DNA-binding transcription factor activity"/>
    <property type="evidence" value="ECO:0007669"/>
    <property type="project" value="InterPro"/>
</dbReference>
<dbReference type="AlphaFoldDB" id="A0A8J3IPC7"/>
<gene>
    <name evidence="4" type="ORF">KSF_030390</name>
</gene>
<dbReference type="InterPro" id="IPR036390">
    <property type="entry name" value="WH_DNA-bd_sf"/>
</dbReference>
<keyword evidence="1" id="KW-0805">Transcription regulation</keyword>
<dbReference type="InterPro" id="IPR057727">
    <property type="entry name" value="WCX_dom"/>
</dbReference>
<protein>
    <submittedName>
        <fullName evidence="4">Transcriptional regulator</fullName>
    </submittedName>
</protein>
<evidence type="ECO:0000259" key="3">
    <source>
        <dbReference type="PROSITE" id="PS51000"/>
    </source>
</evidence>
<dbReference type="PROSITE" id="PS51000">
    <property type="entry name" value="HTH_DEOR_2"/>
    <property type="match status" value="1"/>
</dbReference>
<dbReference type="PROSITE" id="PS52050">
    <property type="entry name" value="WYL"/>
    <property type="match status" value="1"/>
</dbReference>
<dbReference type="Pfam" id="PF25583">
    <property type="entry name" value="WCX"/>
    <property type="match status" value="1"/>
</dbReference>
<dbReference type="EMBL" id="BNJK01000001">
    <property type="protein sequence ID" value="GHO92991.1"/>
    <property type="molecule type" value="Genomic_DNA"/>
</dbReference>
<dbReference type="InterPro" id="IPR051534">
    <property type="entry name" value="CBASS_pafABC_assoc_protein"/>
</dbReference>
<dbReference type="InterPro" id="IPR028349">
    <property type="entry name" value="PafC-like"/>
</dbReference>
<evidence type="ECO:0000256" key="1">
    <source>
        <dbReference type="ARBA" id="ARBA00023015"/>
    </source>
</evidence>
<dbReference type="PANTHER" id="PTHR34580:SF1">
    <property type="entry name" value="PROTEIN PAFC"/>
    <property type="match status" value="1"/>
</dbReference>
<dbReference type="Proteomes" id="UP000597444">
    <property type="component" value="Unassembled WGS sequence"/>
</dbReference>
<feature type="domain" description="HTH deoR-type" evidence="3">
    <location>
        <begin position="2"/>
        <end position="60"/>
    </location>
</feature>